<gene>
    <name evidence="5" type="ORF">N0F65_005731</name>
</gene>
<dbReference type="InterPro" id="IPR036757">
    <property type="entry name" value="TFR-like_dimer_dom_sf"/>
</dbReference>
<reference evidence="5" key="2">
    <citation type="journal article" date="2023" name="Microbiol Resour">
        <title>Decontamination and Annotation of the Draft Genome Sequence of the Oomycete Lagenidium giganteum ARSEF 373.</title>
        <authorList>
            <person name="Morgan W.R."/>
            <person name="Tartar A."/>
        </authorList>
    </citation>
    <scope>NUCLEOTIDE SEQUENCE</scope>
    <source>
        <strain evidence="5">ARSEF 373</strain>
    </source>
</reference>
<dbReference type="Proteomes" id="UP001146120">
    <property type="component" value="Unassembled WGS sequence"/>
</dbReference>
<dbReference type="Gene3D" id="3.40.630.10">
    <property type="entry name" value="Zn peptidases"/>
    <property type="match status" value="1"/>
</dbReference>
<dbReference type="InterPro" id="IPR007484">
    <property type="entry name" value="Peptidase_M28"/>
</dbReference>
<dbReference type="Pfam" id="PF04389">
    <property type="entry name" value="Peptidase_M28"/>
    <property type="match status" value="1"/>
</dbReference>
<dbReference type="EMBL" id="DAKRPA010000015">
    <property type="protein sequence ID" value="DBA03841.1"/>
    <property type="molecule type" value="Genomic_DNA"/>
</dbReference>
<feature type="domain" description="Transferrin receptor-like dimerisation" evidence="3">
    <location>
        <begin position="650"/>
        <end position="767"/>
    </location>
</feature>
<protein>
    <recommendedName>
        <fullName evidence="7">Glutamate carboxypeptidase</fullName>
    </recommendedName>
</protein>
<evidence type="ECO:0000259" key="2">
    <source>
        <dbReference type="Pfam" id="PF02225"/>
    </source>
</evidence>
<dbReference type="FunFam" id="3.50.30.30:FF:000008">
    <property type="entry name" value="Glutamate carboxypeptidase 2"/>
    <property type="match status" value="1"/>
</dbReference>
<dbReference type="InterPro" id="IPR039373">
    <property type="entry name" value="Peptidase_M28B"/>
</dbReference>
<dbReference type="Pfam" id="PF04253">
    <property type="entry name" value="TFR_dimer"/>
    <property type="match status" value="1"/>
</dbReference>
<feature type="domain" description="PA" evidence="2">
    <location>
        <begin position="199"/>
        <end position="274"/>
    </location>
</feature>
<dbReference type="SUPFAM" id="SSF47672">
    <property type="entry name" value="Transferrin receptor-like dimerisation domain"/>
    <property type="match status" value="1"/>
</dbReference>
<organism evidence="5 6">
    <name type="scientific">Lagenidium giganteum</name>
    <dbReference type="NCBI Taxonomy" id="4803"/>
    <lineage>
        <taxon>Eukaryota</taxon>
        <taxon>Sar</taxon>
        <taxon>Stramenopiles</taxon>
        <taxon>Oomycota</taxon>
        <taxon>Peronosporomycetes</taxon>
        <taxon>Pythiales</taxon>
        <taxon>Pythiaceae</taxon>
    </lineage>
</organism>
<evidence type="ECO:0000313" key="5">
    <source>
        <dbReference type="EMBL" id="DBA03841.1"/>
    </source>
</evidence>
<dbReference type="Pfam" id="PF02225">
    <property type="entry name" value="PA"/>
    <property type="match status" value="1"/>
</dbReference>
<dbReference type="InterPro" id="IPR003137">
    <property type="entry name" value="PA_domain"/>
</dbReference>
<evidence type="ECO:0000259" key="4">
    <source>
        <dbReference type="Pfam" id="PF04389"/>
    </source>
</evidence>
<sequence length="769" mass="82983">MPNKSLVPQADDDAVAYGTFSQSGAGRQLGSSHSMRHGAIKVVAVLGAMAVGASFMISQSQSQPRISELLRHTQSLQAANSTSDLEQQFMDSVDRAQLRDFLHYYAESPHRAGTPRDKATAETLRDQLESFGIQAEIKEYFTLLSEPRSQRVAIVEPASAARELDFTEAQVAGDACTSDPDTVQPFLAYSASGNVTSAIVYANHGTLEDFEWLEAQNIDLKGKIALVRYNVNFRGLKVMLAEQHGMAGVLLYSDPSDDGFVKGATYPDGPWRPEGSFQRGSIQYNSLYAGDPLTEGYASKKDGPFTPIEDAKSIPHIPATVLSYGQAKYILETLSGTRAPDDWQGGLELENGYNIGDDGATIVEMNLDIDNFRGTIWDVIGTIPGEVDPNQQVIVGNHRDAWVCGAVDPTSGTAVLMELARNLGGLLASGWRPRRTIVLASWDGEEYGLLGSTEYGEEFGDILAAQTVAYINVDNVKGPLVAAAGTPSIAEFLHQTARAVPPNKFDGEPTEFASLYDQWVDQVSAGVVSQTGGALRTLGPDHLIMLLGSGTDFTVFYQHLGIISADLTFVIPHGMYGVYHSTMDSIAYMEAFGDPHYASLATMTKWWGLLTLRLADSAILPFDFTTYAGVMNQVLDELEQQILAAGLTVELSELRGAINAFGTAANDLHARISNYLDGGSDENDGVDSSIVWNAHLVGVERQLLLDSGLPHRPWFKHVVFGPGYFEGYAGTAFPGIADGLAFRDSQEDVQAHVDDVAAVILAAAAYLAV</sequence>
<dbReference type="InterPro" id="IPR046450">
    <property type="entry name" value="PA_dom_sf"/>
</dbReference>
<dbReference type="Gene3D" id="1.20.930.40">
    <property type="entry name" value="Transferrin receptor-like, dimerisation domain"/>
    <property type="match status" value="1"/>
</dbReference>
<comment type="similarity">
    <text evidence="1">Belongs to the peptidase M28 family. M28B subfamily.</text>
</comment>
<evidence type="ECO:0008006" key="7">
    <source>
        <dbReference type="Google" id="ProtNLM"/>
    </source>
</evidence>
<dbReference type="CDD" id="cd08022">
    <property type="entry name" value="M28_PSMA_like"/>
    <property type="match status" value="1"/>
</dbReference>
<dbReference type="GO" id="GO:0004180">
    <property type="term" value="F:carboxypeptidase activity"/>
    <property type="evidence" value="ECO:0007669"/>
    <property type="project" value="TreeGrafter"/>
</dbReference>
<evidence type="ECO:0000256" key="1">
    <source>
        <dbReference type="ARBA" id="ARBA00005634"/>
    </source>
</evidence>
<evidence type="ECO:0000259" key="3">
    <source>
        <dbReference type="Pfam" id="PF04253"/>
    </source>
</evidence>
<dbReference type="SUPFAM" id="SSF53187">
    <property type="entry name" value="Zn-dependent exopeptidases"/>
    <property type="match status" value="1"/>
</dbReference>
<dbReference type="CDD" id="cd02121">
    <property type="entry name" value="PA_GCPII_like"/>
    <property type="match status" value="1"/>
</dbReference>
<keyword evidence="6" id="KW-1185">Reference proteome</keyword>
<dbReference type="PANTHER" id="PTHR10404">
    <property type="entry name" value="N-ACETYLATED-ALPHA-LINKED ACIDIC DIPEPTIDASE"/>
    <property type="match status" value="1"/>
</dbReference>
<comment type="caution">
    <text evidence="5">The sequence shown here is derived from an EMBL/GenBank/DDBJ whole genome shotgun (WGS) entry which is preliminary data.</text>
</comment>
<accession>A0AAV2ZC04</accession>
<dbReference type="PANTHER" id="PTHR10404:SF46">
    <property type="entry name" value="VACUOLAR PROTEIN SORTING-ASSOCIATED PROTEIN 70"/>
    <property type="match status" value="1"/>
</dbReference>
<proteinExistence type="inferred from homology"/>
<dbReference type="Gene3D" id="3.50.30.30">
    <property type="match status" value="1"/>
</dbReference>
<name>A0AAV2ZC04_9STRA</name>
<dbReference type="AlphaFoldDB" id="A0AAV2ZC04"/>
<dbReference type="InterPro" id="IPR007365">
    <property type="entry name" value="TFR-like_dimer_dom"/>
</dbReference>
<dbReference type="SUPFAM" id="SSF52025">
    <property type="entry name" value="PA domain"/>
    <property type="match status" value="1"/>
</dbReference>
<evidence type="ECO:0000313" key="6">
    <source>
        <dbReference type="Proteomes" id="UP001146120"/>
    </source>
</evidence>
<dbReference type="FunFam" id="3.40.630.10:FF:000101">
    <property type="entry name" value="N-acetylated alpha-linked acidic dipeptidase like 1"/>
    <property type="match status" value="1"/>
</dbReference>
<reference evidence="5" key="1">
    <citation type="submission" date="2022-11" db="EMBL/GenBank/DDBJ databases">
        <authorList>
            <person name="Morgan W.R."/>
            <person name="Tartar A."/>
        </authorList>
    </citation>
    <scope>NUCLEOTIDE SEQUENCE</scope>
    <source>
        <strain evidence="5">ARSEF 373</strain>
    </source>
</reference>
<feature type="domain" description="Peptidase M28" evidence="4">
    <location>
        <begin position="379"/>
        <end position="477"/>
    </location>
</feature>